<dbReference type="InterPro" id="IPR020476">
    <property type="entry name" value="Nudix_hydrolase"/>
</dbReference>
<sequence length="213" mass="23434">MRSAATVVVLRDGPAGVETLLVRRSPDSRTFAGAWVFPGGAVEPADGDPSDTDAVRRAAVRELREETGLVLPPESLRAWSCWIPPSEAPVQVRTWFFLAVAPAQPVTVDGLEITEHAWLTGERALTEHGEGLRALMPPTWMTLHDLRRLRTVEEVLVRTNREPPTYHATVTRTAAGTELVWGSPRSARLRIDRLPWQLLSTSAVPSPEGIRPS</sequence>
<evidence type="ECO:0000259" key="7">
    <source>
        <dbReference type="PROSITE" id="PS51462"/>
    </source>
</evidence>
<feature type="domain" description="Nudix hydrolase" evidence="7">
    <location>
        <begin position="1"/>
        <end position="149"/>
    </location>
</feature>
<dbReference type="Pfam" id="PF00293">
    <property type="entry name" value="NUDIX"/>
    <property type="match status" value="1"/>
</dbReference>
<dbReference type="CDD" id="cd18870">
    <property type="entry name" value="NUDIX_AcylCoAdiphos_Nudt19"/>
    <property type="match status" value="1"/>
</dbReference>
<dbReference type="InterPro" id="IPR000086">
    <property type="entry name" value="NUDIX_hydrolase_dom"/>
</dbReference>
<comment type="cofactor">
    <cofactor evidence="2">
        <name>Mg(2+)</name>
        <dbReference type="ChEBI" id="CHEBI:18420"/>
    </cofactor>
</comment>
<dbReference type="InterPro" id="IPR015797">
    <property type="entry name" value="NUDIX_hydrolase-like_dom_sf"/>
</dbReference>
<evidence type="ECO:0000313" key="9">
    <source>
        <dbReference type="Proteomes" id="UP001501676"/>
    </source>
</evidence>
<comment type="cofactor">
    <cofactor evidence="1">
        <name>Mn(2+)</name>
        <dbReference type="ChEBI" id="CHEBI:29035"/>
    </cofactor>
</comment>
<accession>A0ABP6SRR6</accession>
<organism evidence="8 9">
    <name type="scientific">Cryptosporangium minutisporangium</name>
    <dbReference type="NCBI Taxonomy" id="113569"/>
    <lineage>
        <taxon>Bacteria</taxon>
        <taxon>Bacillati</taxon>
        <taxon>Actinomycetota</taxon>
        <taxon>Actinomycetes</taxon>
        <taxon>Cryptosporangiales</taxon>
        <taxon>Cryptosporangiaceae</taxon>
        <taxon>Cryptosporangium</taxon>
    </lineage>
</organism>
<dbReference type="EMBL" id="BAAAYN010000005">
    <property type="protein sequence ID" value="GAA3383366.1"/>
    <property type="molecule type" value="Genomic_DNA"/>
</dbReference>
<gene>
    <name evidence="8" type="ORF">GCM10020369_08990</name>
</gene>
<dbReference type="PANTHER" id="PTHR12318:SF0">
    <property type="entry name" value="ACYL-COENZYME A DIPHOSPHATASE NUDT19"/>
    <property type="match status" value="1"/>
</dbReference>
<keyword evidence="5" id="KW-0460">Magnesium</keyword>
<keyword evidence="3" id="KW-0479">Metal-binding</keyword>
<keyword evidence="4" id="KW-0378">Hydrolase</keyword>
<evidence type="ECO:0000256" key="4">
    <source>
        <dbReference type="ARBA" id="ARBA00022801"/>
    </source>
</evidence>
<dbReference type="Gene3D" id="3.90.79.10">
    <property type="entry name" value="Nucleoside Triphosphate Pyrophosphohydrolase"/>
    <property type="match status" value="2"/>
</dbReference>
<proteinExistence type="predicted"/>
<dbReference type="InterPro" id="IPR039121">
    <property type="entry name" value="NUDT19"/>
</dbReference>
<dbReference type="PANTHER" id="PTHR12318">
    <property type="entry name" value="TESTOSTERONE-REGULATED PROTEIN RP2"/>
    <property type="match status" value="1"/>
</dbReference>
<keyword evidence="9" id="KW-1185">Reference proteome</keyword>
<dbReference type="PROSITE" id="PS51462">
    <property type="entry name" value="NUDIX"/>
    <property type="match status" value="1"/>
</dbReference>
<comment type="caution">
    <text evidence="8">The sequence shown here is derived from an EMBL/GenBank/DDBJ whole genome shotgun (WGS) entry which is preliminary data.</text>
</comment>
<evidence type="ECO:0000256" key="5">
    <source>
        <dbReference type="ARBA" id="ARBA00022842"/>
    </source>
</evidence>
<name>A0ABP6SRR6_9ACTN</name>
<dbReference type="Proteomes" id="UP001501676">
    <property type="component" value="Unassembled WGS sequence"/>
</dbReference>
<reference evidence="9" key="1">
    <citation type="journal article" date="2019" name="Int. J. Syst. Evol. Microbiol.">
        <title>The Global Catalogue of Microorganisms (GCM) 10K type strain sequencing project: providing services to taxonomists for standard genome sequencing and annotation.</title>
        <authorList>
            <consortium name="The Broad Institute Genomics Platform"/>
            <consortium name="The Broad Institute Genome Sequencing Center for Infectious Disease"/>
            <person name="Wu L."/>
            <person name="Ma J."/>
        </authorList>
    </citation>
    <scope>NUCLEOTIDE SEQUENCE [LARGE SCALE GENOMIC DNA]</scope>
    <source>
        <strain evidence="9">JCM 9458</strain>
    </source>
</reference>
<evidence type="ECO:0000256" key="6">
    <source>
        <dbReference type="ARBA" id="ARBA00023211"/>
    </source>
</evidence>
<evidence type="ECO:0000313" key="8">
    <source>
        <dbReference type="EMBL" id="GAA3383366.1"/>
    </source>
</evidence>
<dbReference type="RefSeq" id="WP_345726661.1">
    <property type="nucleotide sequence ID" value="NZ_BAAAYN010000005.1"/>
</dbReference>
<evidence type="ECO:0000256" key="3">
    <source>
        <dbReference type="ARBA" id="ARBA00022723"/>
    </source>
</evidence>
<dbReference type="PRINTS" id="PR00502">
    <property type="entry name" value="NUDIXFAMILY"/>
</dbReference>
<evidence type="ECO:0000256" key="1">
    <source>
        <dbReference type="ARBA" id="ARBA00001936"/>
    </source>
</evidence>
<keyword evidence="6" id="KW-0464">Manganese</keyword>
<evidence type="ECO:0000256" key="2">
    <source>
        <dbReference type="ARBA" id="ARBA00001946"/>
    </source>
</evidence>
<protein>
    <recommendedName>
        <fullName evidence="7">Nudix hydrolase domain-containing protein</fullName>
    </recommendedName>
</protein>
<dbReference type="SUPFAM" id="SSF55811">
    <property type="entry name" value="Nudix"/>
    <property type="match status" value="1"/>
</dbReference>